<dbReference type="SUPFAM" id="SSF48726">
    <property type="entry name" value="Immunoglobulin"/>
    <property type="match status" value="1"/>
</dbReference>
<reference evidence="3" key="2">
    <citation type="submission" date="2025-08" db="UniProtKB">
        <authorList>
            <consortium name="Ensembl"/>
        </authorList>
    </citation>
    <scope>IDENTIFICATION</scope>
</reference>
<dbReference type="SMART" id="SM00408">
    <property type="entry name" value="IGc2"/>
    <property type="match status" value="1"/>
</dbReference>
<dbReference type="PANTHER" id="PTHR19890">
    <property type="entry name" value="FIBROBLAST GROWTH FACTOR RECEPTOR"/>
    <property type="match status" value="1"/>
</dbReference>
<dbReference type="InterPro" id="IPR052615">
    <property type="entry name" value="FGFRL"/>
</dbReference>
<dbReference type="PROSITE" id="PS50835">
    <property type="entry name" value="IG_LIKE"/>
    <property type="match status" value="1"/>
</dbReference>
<dbReference type="FunFam" id="2.60.40.10:FF:000593">
    <property type="entry name" value="Fibroblast growth factor receptor-like 1"/>
    <property type="match status" value="1"/>
</dbReference>
<feature type="signal peptide" evidence="1">
    <location>
        <begin position="1"/>
        <end position="23"/>
    </location>
</feature>
<dbReference type="GO" id="GO:0017134">
    <property type="term" value="F:fibroblast growth factor binding"/>
    <property type="evidence" value="ECO:0007669"/>
    <property type="project" value="TreeGrafter"/>
</dbReference>
<dbReference type="Gene3D" id="2.60.40.10">
    <property type="entry name" value="Immunoglobulins"/>
    <property type="match status" value="1"/>
</dbReference>
<feature type="domain" description="Ig-like" evidence="2">
    <location>
        <begin position="27"/>
        <end position="113"/>
    </location>
</feature>
<proteinExistence type="predicted"/>
<dbReference type="InterPro" id="IPR013783">
    <property type="entry name" value="Ig-like_fold"/>
</dbReference>
<dbReference type="GeneTree" id="ENSGT00940000156736"/>
<dbReference type="InterPro" id="IPR007110">
    <property type="entry name" value="Ig-like_dom"/>
</dbReference>
<dbReference type="PANTHER" id="PTHR19890:SF10">
    <property type="entry name" value="FIBROBLAST GROWTH FACTOR RECEPTOR-LIKE 1"/>
    <property type="match status" value="1"/>
</dbReference>
<dbReference type="Pfam" id="PF07679">
    <property type="entry name" value="I-set"/>
    <property type="match status" value="1"/>
</dbReference>
<dbReference type="Proteomes" id="UP000314982">
    <property type="component" value="Unassembled WGS sequence"/>
</dbReference>
<dbReference type="STRING" id="62062.ENSHHUP00000001045"/>
<dbReference type="GO" id="GO:0005886">
    <property type="term" value="C:plasma membrane"/>
    <property type="evidence" value="ECO:0007669"/>
    <property type="project" value="TreeGrafter"/>
</dbReference>
<dbReference type="GO" id="GO:0005007">
    <property type="term" value="F:fibroblast growth factor receptor activity"/>
    <property type="evidence" value="ECO:0007669"/>
    <property type="project" value="TreeGrafter"/>
</dbReference>
<name>A0A4W5JS61_9TELE</name>
<feature type="chain" id="PRO_5021467003" description="Ig-like domain-containing protein" evidence="1">
    <location>
        <begin position="24"/>
        <end position="148"/>
    </location>
</feature>
<keyword evidence="4" id="KW-1185">Reference proteome</keyword>
<dbReference type="AlphaFoldDB" id="A0A4W5JS61"/>
<dbReference type="Ensembl" id="ENSHHUT00000001074.1">
    <property type="protein sequence ID" value="ENSHHUP00000001045.1"/>
    <property type="gene ID" value="ENSHHUG00000000725.1"/>
</dbReference>
<accession>A0A4W5JS61</accession>
<dbReference type="InterPro" id="IPR013098">
    <property type="entry name" value="Ig_I-set"/>
</dbReference>
<reference evidence="4" key="1">
    <citation type="submission" date="2018-06" db="EMBL/GenBank/DDBJ databases">
        <title>Genome assembly of Danube salmon.</title>
        <authorList>
            <person name="Macqueen D.J."/>
            <person name="Gundappa M.K."/>
        </authorList>
    </citation>
    <scope>NUCLEOTIDE SEQUENCE [LARGE SCALE GENOMIC DNA]</scope>
</reference>
<reference evidence="3" key="3">
    <citation type="submission" date="2025-09" db="UniProtKB">
        <authorList>
            <consortium name="Ensembl"/>
        </authorList>
    </citation>
    <scope>IDENTIFICATION</scope>
</reference>
<dbReference type="InterPro" id="IPR003599">
    <property type="entry name" value="Ig_sub"/>
</dbReference>
<dbReference type="SMART" id="SM00409">
    <property type="entry name" value="IG"/>
    <property type="match status" value="1"/>
</dbReference>
<evidence type="ECO:0000256" key="1">
    <source>
        <dbReference type="SAM" id="SignalP"/>
    </source>
</evidence>
<dbReference type="InterPro" id="IPR036179">
    <property type="entry name" value="Ig-like_dom_sf"/>
</dbReference>
<keyword evidence="1" id="KW-0732">Signal</keyword>
<dbReference type="InterPro" id="IPR003598">
    <property type="entry name" value="Ig_sub2"/>
</dbReference>
<evidence type="ECO:0000259" key="2">
    <source>
        <dbReference type="PROSITE" id="PS50835"/>
    </source>
</evidence>
<organism evidence="3 4">
    <name type="scientific">Hucho hucho</name>
    <name type="common">huchen</name>
    <dbReference type="NCBI Taxonomy" id="62062"/>
    <lineage>
        <taxon>Eukaryota</taxon>
        <taxon>Metazoa</taxon>
        <taxon>Chordata</taxon>
        <taxon>Craniata</taxon>
        <taxon>Vertebrata</taxon>
        <taxon>Euteleostomi</taxon>
        <taxon>Actinopterygii</taxon>
        <taxon>Neopterygii</taxon>
        <taxon>Teleostei</taxon>
        <taxon>Protacanthopterygii</taxon>
        <taxon>Salmoniformes</taxon>
        <taxon>Salmonidae</taxon>
        <taxon>Salmoninae</taxon>
        <taxon>Hucho</taxon>
    </lineage>
</organism>
<evidence type="ECO:0000313" key="3">
    <source>
        <dbReference type="Ensembl" id="ENSHHUP00000001045.1"/>
    </source>
</evidence>
<evidence type="ECO:0000313" key="4">
    <source>
        <dbReference type="Proteomes" id="UP000314982"/>
    </source>
</evidence>
<sequence length="148" mass="16477">MFSKDGCLALCTVIFILLSSSEARGPPWVSRQVEERQTARLGRTVRLACPVEGDPPPLVLWVKDGRNVHPGWSRYRVLKKSLKIKEVELGDAGVYMCRVTNGFGSITLNYTLIVMGKAREGLTSSIVSVLPCNSYTYCIYKSYIHTSC</sequence>
<protein>
    <recommendedName>
        <fullName evidence="2">Ig-like domain-containing protein</fullName>
    </recommendedName>
</protein>